<proteinExistence type="predicted"/>
<dbReference type="Gene3D" id="3.20.20.80">
    <property type="entry name" value="Glycosidases"/>
    <property type="match status" value="1"/>
</dbReference>
<dbReference type="SMART" id="SM00287">
    <property type="entry name" value="SH3b"/>
    <property type="match status" value="2"/>
</dbReference>
<gene>
    <name evidence="2" type="ORF">ACFOUW_08100</name>
</gene>
<dbReference type="Pfam" id="PF08924">
    <property type="entry name" value="Rv2525c_GlyHyd-like"/>
    <property type="match status" value="1"/>
</dbReference>
<name>A0ABV7Y6X2_9ACTN</name>
<accession>A0ABV7Y6X2</accession>
<feature type="domain" description="SH3b" evidence="1">
    <location>
        <begin position="432"/>
        <end position="500"/>
    </location>
</feature>
<evidence type="ECO:0000313" key="3">
    <source>
        <dbReference type="Proteomes" id="UP001595699"/>
    </source>
</evidence>
<evidence type="ECO:0000313" key="2">
    <source>
        <dbReference type="EMBL" id="MFC3760798.1"/>
    </source>
</evidence>
<sequence>MALGVTAAVASMIVTTPFGFADLEPGLSEPDTSAIGPKTRVVEYRDLRLVVPAEWPVHDLDAHPDTCVRFDKNAVYLGAPGDEQDCPARAIGRADTVLVAPVKDAPGLAAAGALARVGETPSVASKADESDENAASFILSGTALSVTATYADDPTRVDAIVNSARYDGPTRSLPRKDLLDRAQGLVDRALTGPASTSTRFGGQGFDTCTAPSKSAMTAWLKSSYRVVGIYIGGLNRACGDGNLDADWVSSVTKQGWRLLPIYVGRQAPCAFQKGMGAINPAKAAKQGRDAAKDAVKKAQKFGLYAGSTLYNDMEGYDDRKKSCKGAVLTFLREWTKQLHDLGYLSGVYSSASSGIKNLAQHYGSPTLAIPDVIWTARWDNKNTIWNERYVSDDKWAVHQRVKQYRGPHTESWGGKRINIDSNVVDATLGSVIYRYNVVASSTLRARTGPGTSYDDVRTFAPGAPLKVMCQAFGEKVKNDPVWNKLADGTYVSDAYVTTKSKTGLTRPIPFCTYPYPITGDGLRMRDGPSTTGKARGVIPSGGLAFVVCQRAAEKVRSTAVWNKLDNGTWVSDAYVLSPGRPGFNPKVPRCPAWL</sequence>
<keyword evidence="3" id="KW-1185">Reference proteome</keyword>
<organism evidence="2 3">
    <name type="scientific">Tenggerimyces flavus</name>
    <dbReference type="NCBI Taxonomy" id="1708749"/>
    <lineage>
        <taxon>Bacteria</taxon>
        <taxon>Bacillati</taxon>
        <taxon>Actinomycetota</taxon>
        <taxon>Actinomycetes</taxon>
        <taxon>Propionibacteriales</taxon>
        <taxon>Nocardioidaceae</taxon>
        <taxon>Tenggerimyces</taxon>
    </lineage>
</organism>
<comment type="caution">
    <text evidence="2">The sequence shown here is derived from an EMBL/GenBank/DDBJ whole genome shotgun (WGS) entry which is preliminary data.</text>
</comment>
<keyword evidence="2" id="KW-0378">Hydrolase</keyword>
<dbReference type="GO" id="GO:0016787">
    <property type="term" value="F:hydrolase activity"/>
    <property type="evidence" value="ECO:0007669"/>
    <property type="project" value="UniProtKB-KW"/>
</dbReference>
<dbReference type="InterPro" id="IPR015020">
    <property type="entry name" value="Rv2525c-like_Glyco_Hydro-like"/>
</dbReference>
<feature type="domain" description="SH3b" evidence="1">
    <location>
        <begin position="512"/>
        <end position="579"/>
    </location>
</feature>
<dbReference type="InterPro" id="IPR003646">
    <property type="entry name" value="SH3-like_bac-type"/>
</dbReference>
<dbReference type="RefSeq" id="WP_205117046.1">
    <property type="nucleotide sequence ID" value="NZ_JAFBCM010000001.1"/>
</dbReference>
<dbReference type="SUPFAM" id="SSF51445">
    <property type="entry name" value="(Trans)glycosidases"/>
    <property type="match status" value="1"/>
</dbReference>
<protein>
    <submittedName>
        <fullName evidence="2">Glycoside hydrolase domain-containing protein</fullName>
    </submittedName>
</protein>
<dbReference type="Proteomes" id="UP001595699">
    <property type="component" value="Unassembled WGS sequence"/>
</dbReference>
<reference evidence="3" key="1">
    <citation type="journal article" date="2019" name="Int. J. Syst. Evol. Microbiol.">
        <title>The Global Catalogue of Microorganisms (GCM) 10K type strain sequencing project: providing services to taxonomists for standard genome sequencing and annotation.</title>
        <authorList>
            <consortium name="The Broad Institute Genomics Platform"/>
            <consortium name="The Broad Institute Genome Sequencing Center for Infectious Disease"/>
            <person name="Wu L."/>
            <person name="Ma J."/>
        </authorList>
    </citation>
    <scope>NUCLEOTIDE SEQUENCE [LARGE SCALE GENOMIC DNA]</scope>
    <source>
        <strain evidence="3">CGMCC 4.7241</strain>
    </source>
</reference>
<evidence type="ECO:0000259" key="1">
    <source>
        <dbReference type="SMART" id="SM00287"/>
    </source>
</evidence>
<dbReference type="InterPro" id="IPR017853">
    <property type="entry name" value="GH"/>
</dbReference>
<dbReference type="EMBL" id="JBHRZH010000006">
    <property type="protein sequence ID" value="MFC3760798.1"/>
    <property type="molecule type" value="Genomic_DNA"/>
</dbReference>